<evidence type="ECO:0000256" key="4">
    <source>
        <dbReference type="ARBA" id="ARBA00023004"/>
    </source>
</evidence>
<dbReference type="InterPro" id="IPR013785">
    <property type="entry name" value="Aldolase_TIM"/>
</dbReference>
<reference evidence="7 8" key="1">
    <citation type="journal article" date="2018" name="Elife">
        <title>Discovery and characterization of a prevalent human gut bacterial enzyme sufficient for the inactivation of a family of plant toxins.</title>
        <authorList>
            <person name="Koppel N."/>
            <person name="Bisanz J.E."/>
            <person name="Pandelia M.E."/>
            <person name="Turnbaugh P.J."/>
            <person name="Balskus E.P."/>
        </authorList>
    </citation>
    <scope>NUCLEOTIDE SEQUENCE [LARGE SCALE GENOMIC DNA]</scope>
    <source>
        <strain evidence="8">anaerobia AP69FAA</strain>
    </source>
</reference>
<evidence type="ECO:0000259" key="6">
    <source>
        <dbReference type="PROSITE" id="PS51918"/>
    </source>
</evidence>
<dbReference type="Proteomes" id="UP000253792">
    <property type="component" value="Unassembled WGS sequence"/>
</dbReference>
<dbReference type="EMBL" id="PPTP01000002">
    <property type="protein sequence ID" value="RDB56703.1"/>
    <property type="molecule type" value="Genomic_DNA"/>
</dbReference>
<feature type="domain" description="Radical SAM core" evidence="6">
    <location>
        <begin position="32"/>
        <end position="258"/>
    </location>
</feature>
<dbReference type="STRING" id="1034345.GCA_000236865_00999"/>
<evidence type="ECO:0000313" key="8">
    <source>
        <dbReference type="Proteomes" id="UP000253792"/>
    </source>
</evidence>
<evidence type="ECO:0000313" key="7">
    <source>
        <dbReference type="EMBL" id="RDB56703.1"/>
    </source>
</evidence>
<evidence type="ECO:0000256" key="3">
    <source>
        <dbReference type="ARBA" id="ARBA00022723"/>
    </source>
</evidence>
<keyword evidence="4" id="KW-0408">Iron</keyword>
<dbReference type="PROSITE" id="PS51918">
    <property type="entry name" value="RADICAL_SAM"/>
    <property type="match status" value="1"/>
</dbReference>
<dbReference type="Gene3D" id="3.20.20.70">
    <property type="entry name" value="Aldolase class I"/>
    <property type="match status" value="1"/>
</dbReference>
<evidence type="ECO:0000256" key="2">
    <source>
        <dbReference type="ARBA" id="ARBA00022691"/>
    </source>
</evidence>
<dbReference type="GO" id="GO:0051539">
    <property type="term" value="F:4 iron, 4 sulfur cluster binding"/>
    <property type="evidence" value="ECO:0007669"/>
    <property type="project" value="TreeGrafter"/>
</dbReference>
<dbReference type="RefSeq" id="WP_114620204.1">
    <property type="nucleotide sequence ID" value="NZ_CATZGN010000034.1"/>
</dbReference>
<evidence type="ECO:0000256" key="1">
    <source>
        <dbReference type="ARBA" id="ARBA00017228"/>
    </source>
</evidence>
<gene>
    <name evidence="7" type="ORF">C1880_02760</name>
</gene>
<dbReference type="InterPro" id="IPR058240">
    <property type="entry name" value="rSAM_sf"/>
</dbReference>
<dbReference type="SFLD" id="SFLDG01065">
    <property type="entry name" value="anaerobic_coproporphyrinogen-I"/>
    <property type="match status" value="1"/>
</dbReference>
<dbReference type="GO" id="GO:0005737">
    <property type="term" value="C:cytoplasm"/>
    <property type="evidence" value="ECO:0007669"/>
    <property type="project" value="TreeGrafter"/>
</dbReference>
<dbReference type="InterPro" id="IPR007197">
    <property type="entry name" value="rSAM"/>
</dbReference>
<keyword evidence="2" id="KW-0949">S-adenosyl-L-methionine</keyword>
<protein>
    <recommendedName>
        <fullName evidence="1">Heme chaperone HemW</fullName>
    </recommendedName>
</protein>
<dbReference type="PANTHER" id="PTHR13932:SF5">
    <property type="entry name" value="RADICAL S-ADENOSYL METHIONINE DOMAIN-CONTAINING PROTEIN 1, MITOCHONDRIAL"/>
    <property type="match status" value="1"/>
</dbReference>
<sequence>MLSERFLTNLVKGMTKRHLDLQPTDEHFFPDPKPDTKYMLYLHVPFCQVLCPYCSFNRYVFHEDIARTYFKNLRREMMMLKERGWDFETLYFGGGTPTILLDELCETIDLARDNFHIKEVGVETNPNHLAEPWLSEMKGRVQRLSVGVQSFNNDLLKQMDRYKKYGSGEEIFERIGQAAPYFDSVNVDMIFNFPSQTEDILLDDLEKIVACGARQTTFSPLYVSSATTRKMEKSLGKMDYNREFRYYQILDEVLCGGEHPFFSRDTIWTFNRLNQQGAHDHNLYAEELQVAYNEYPGIGSGSITHLNGALYVNTFSLKEYNEAIEAGHMSIMGKCVMSKRDLARYYFLLHLYQLRLDKNDFKKQFGCSIERLLPAEMAFYRAHRAFATDNRDELTLTTMGRYLTLILYRQFLSGMNNLRDQARDALDGEEHNLLFGDETNCSACLE</sequence>
<dbReference type="OrthoDB" id="9808022at2"/>
<dbReference type="SFLD" id="SFLDS00029">
    <property type="entry name" value="Radical_SAM"/>
    <property type="match status" value="1"/>
</dbReference>
<proteinExistence type="predicted"/>
<dbReference type="AlphaFoldDB" id="A0A369LAP3"/>
<keyword evidence="3" id="KW-0479">Metal-binding</keyword>
<dbReference type="Pfam" id="PF04055">
    <property type="entry name" value="Radical_SAM"/>
    <property type="match status" value="1"/>
</dbReference>
<dbReference type="InterPro" id="IPR034505">
    <property type="entry name" value="Coproporphyrinogen-III_oxidase"/>
</dbReference>
<dbReference type="SUPFAM" id="SSF102114">
    <property type="entry name" value="Radical SAM enzymes"/>
    <property type="match status" value="1"/>
</dbReference>
<dbReference type="NCBIfam" id="NF006385">
    <property type="entry name" value="PRK08629.1"/>
    <property type="match status" value="1"/>
</dbReference>
<dbReference type="PANTHER" id="PTHR13932">
    <property type="entry name" value="COPROPORPHYRINIGEN III OXIDASE"/>
    <property type="match status" value="1"/>
</dbReference>
<dbReference type="GO" id="GO:0003824">
    <property type="term" value="F:catalytic activity"/>
    <property type="evidence" value="ECO:0007669"/>
    <property type="project" value="InterPro"/>
</dbReference>
<name>A0A369LAP3_9ACTN</name>
<dbReference type="InterPro" id="IPR006638">
    <property type="entry name" value="Elp3/MiaA/NifB-like_rSAM"/>
</dbReference>
<organism evidence="7 8">
    <name type="scientific">Senegalimassilia anaerobia</name>
    <dbReference type="NCBI Taxonomy" id="1473216"/>
    <lineage>
        <taxon>Bacteria</taxon>
        <taxon>Bacillati</taxon>
        <taxon>Actinomycetota</taxon>
        <taxon>Coriobacteriia</taxon>
        <taxon>Coriobacteriales</taxon>
        <taxon>Coriobacteriaceae</taxon>
        <taxon>Senegalimassilia</taxon>
    </lineage>
</organism>
<evidence type="ECO:0000256" key="5">
    <source>
        <dbReference type="ARBA" id="ARBA00023014"/>
    </source>
</evidence>
<dbReference type="GO" id="GO:0006779">
    <property type="term" value="P:porphyrin-containing compound biosynthetic process"/>
    <property type="evidence" value="ECO:0007669"/>
    <property type="project" value="TreeGrafter"/>
</dbReference>
<keyword evidence="5" id="KW-0411">Iron-sulfur</keyword>
<comment type="caution">
    <text evidence="7">The sequence shown here is derived from an EMBL/GenBank/DDBJ whole genome shotgun (WGS) entry which is preliminary data.</text>
</comment>
<accession>A0A369LAP3</accession>
<dbReference type="GO" id="GO:0046872">
    <property type="term" value="F:metal ion binding"/>
    <property type="evidence" value="ECO:0007669"/>
    <property type="project" value="UniProtKB-KW"/>
</dbReference>
<keyword evidence="8" id="KW-1185">Reference proteome</keyword>
<dbReference type="SMART" id="SM00729">
    <property type="entry name" value="Elp3"/>
    <property type="match status" value="1"/>
</dbReference>